<keyword evidence="3" id="KW-0067">ATP-binding</keyword>
<dbReference type="PANTHER" id="PTHR10887:SF495">
    <property type="entry name" value="HELICASE SENATAXIN ISOFORM X1-RELATED"/>
    <property type="match status" value="1"/>
</dbReference>
<keyword evidence="3" id="KW-0378">Hydrolase</keyword>
<reference evidence="3 4" key="1">
    <citation type="submission" date="2019-07" db="EMBL/GenBank/DDBJ databases">
        <title>Sphingomonas solaris sp. nov., isolated from a solar panel from Boston, Massachusetts.</title>
        <authorList>
            <person name="Tanner K."/>
            <person name="Pascual J."/>
            <person name="Mancuso C."/>
            <person name="Pereto J."/>
            <person name="Khalil A."/>
            <person name="Vilanova C."/>
        </authorList>
    </citation>
    <scope>NUCLEOTIDE SEQUENCE [LARGE SCALE GENOMIC DNA]</scope>
    <source>
        <strain evidence="3 4">R4DWN</strain>
    </source>
</reference>
<dbReference type="RefSeq" id="WP_145146977.1">
    <property type="nucleotide sequence ID" value="NZ_VNIM01000001.1"/>
</dbReference>
<dbReference type="CDD" id="cd18808">
    <property type="entry name" value="SF1_C_Upf1"/>
    <property type="match status" value="1"/>
</dbReference>
<dbReference type="Pfam" id="PF13086">
    <property type="entry name" value="AAA_11"/>
    <property type="match status" value="2"/>
</dbReference>
<dbReference type="Gene3D" id="3.40.50.300">
    <property type="entry name" value="P-loop containing nucleotide triphosphate hydrolases"/>
    <property type="match status" value="2"/>
</dbReference>
<organism evidence="3 4">
    <name type="scientific">Alterirhizorhabdus solaris</name>
    <dbReference type="NCBI Taxonomy" id="2529389"/>
    <lineage>
        <taxon>Bacteria</taxon>
        <taxon>Pseudomonadati</taxon>
        <taxon>Pseudomonadota</taxon>
        <taxon>Alphaproteobacteria</taxon>
        <taxon>Sphingomonadales</taxon>
        <taxon>Rhizorhabdaceae</taxon>
        <taxon>Alterirhizorhabdus</taxon>
    </lineage>
</organism>
<dbReference type="OrthoDB" id="9757917at2"/>
<accession>A0A558RDM5</accession>
<dbReference type="InterPro" id="IPR041679">
    <property type="entry name" value="DNA2/NAM7-like_C"/>
</dbReference>
<feature type="domain" description="DNA2/NAM7 helicase helicase" evidence="1">
    <location>
        <begin position="734"/>
        <end position="800"/>
    </location>
</feature>
<dbReference type="EMBL" id="VNIM01000001">
    <property type="protein sequence ID" value="TVV77464.1"/>
    <property type="molecule type" value="Genomic_DNA"/>
</dbReference>
<dbReference type="InterPro" id="IPR027417">
    <property type="entry name" value="P-loop_NTPase"/>
</dbReference>
<proteinExistence type="predicted"/>
<feature type="domain" description="DNA2/NAM7 helicase helicase" evidence="1">
    <location>
        <begin position="590"/>
        <end position="685"/>
    </location>
</feature>
<dbReference type="Proteomes" id="UP000318681">
    <property type="component" value="Unassembled WGS sequence"/>
</dbReference>
<dbReference type="PANTHER" id="PTHR10887">
    <property type="entry name" value="DNA2/NAM7 HELICASE FAMILY"/>
    <property type="match status" value="1"/>
</dbReference>
<dbReference type="Pfam" id="PF13087">
    <property type="entry name" value="AAA_12"/>
    <property type="match status" value="1"/>
</dbReference>
<sequence>MAKQAKAVSASLDDRFRFADDSFPGVGGVWQSQLRIGIGVDDGEGYLLRLFKKTGTPLDDDLRRLIARGLRRVRRLLSSRRSRNLLVEVRGVVEDRHEFAILMLDPGTPVSSPARVRAKQGLFLSGAGRKTFWRNIARIAEALADCHDAGIVHGAVSEHVFFSHGDDREDYRLGGYETCVHISDGDLGGAHHPLRSSGAISFRQDWMDLGRAAASILGITADSGPSLISIERRMLDRLANPPQYQLFDGGIVLRDLREVIAELDRVGSSSEGEMVLYPTSDVLRGDLPQLTSGTITANDTAAVLRFVEEDMLRPDARADFSGRGIVKVFTDLAVYGVKIVDNRFGMLVSAEKRRPADRIYDAVELKHRLHLSRTRQTAEDRVRKLGPGAIPWTDSNDPAATQNALRDVTPWYALIVLEAFTWLRDQFRIYPIEILPASPGDEENLVWVVPRTESDRDQRRVRMGMRTAEEAFRRDLRDDDGKAAWTLTPSDKLAGGRDRLPDVLYLGSSLYRGRQAYAFASKQPITARQGNYLRPRPESGSERAIRRRLQNIVAARTNVDLLRALDDPAQVGFDEMLRDIAAPGEAPADLDDTKARAWQSIASGKSINVVVGPPGVGKTFLISQLVRNILSITRDARILISAQNHETLVQMEAELRSGLSETTSIVVRVEKPGDDDKLSALRQASAALLRSTTSLAPDIAALLASQHNQITQALKPVDVAERVVADRVFRDTDNLLLRSSDVTLATTSSYVIEEMIADGEQFDWVIIEEAARASGAELIGALLLGNRRVMIGDHRQLSPFDVVDRRKFYDVAVASELLADAKEQLATISDLPAEVEATLELIKSDQPLLEDVLATAARLEEAFRSIAEREEDREKTSGRPSSIANILLEQSRMHPAISDLVSKTFYDGKLVPSERVKARPVTITTGPPFVTAPIVLVNLPALSKTSKRSFERQVKRSYTNKTEAAALLAAIQHLHPLAGESGQSPTLVILSPYLAQVGHFESLFKRQIDSESGTLFGFDSPRRDGKFVYTSDSFQGGEADVVVASLVRNNALVGTRALGFIRNPQRMNVLLSRARQKLVLATSRQFIEDAIEGVDPDHSGGELEFLRTMFGEVDRLAATVFDGVGHGAAIINTDENGRLRL</sequence>
<dbReference type="SUPFAM" id="SSF52540">
    <property type="entry name" value="P-loop containing nucleoside triphosphate hydrolases"/>
    <property type="match status" value="1"/>
</dbReference>
<evidence type="ECO:0000259" key="2">
    <source>
        <dbReference type="Pfam" id="PF13087"/>
    </source>
</evidence>
<keyword evidence="4" id="KW-1185">Reference proteome</keyword>
<keyword evidence="3" id="KW-0347">Helicase</keyword>
<name>A0A558RDM5_9SPHN</name>
<dbReference type="GO" id="GO:0004386">
    <property type="term" value="F:helicase activity"/>
    <property type="evidence" value="ECO:0007669"/>
    <property type="project" value="UniProtKB-KW"/>
</dbReference>
<comment type="caution">
    <text evidence="3">The sequence shown here is derived from an EMBL/GenBank/DDBJ whole genome shotgun (WGS) entry which is preliminary data.</text>
</comment>
<keyword evidence="3" id="KW-0547">Nucleotide-binding</keyword>
<evidence type="ECO:0000313" key="3">
    <source>
        <dbReference type="EMBL" id="TVV77464.1"/>
    </source>
</evidence>
<dbReference type="AlphaFoldDB" id="A0A558RDM5"/>
<evidence type="ECO:0000313" key="4">
    <source>
        <dbReference type="Proteomes" id="UP000318681"/>
    </source>
</evidence>
<dbReference type="InterPro" id="IPR047187">
    <property type="entry name" value="SF1_C_Upf1"/>
</dbReference>
<evidence type="ECO:0000259" key="1">
    <source>
        <dbReference type="Pfam" id="PF13086"/>
    </source>
</evidence>
<dbReference type="InterPro" id="IPR041677">
    <property type="entry name" value="DNA2/NAM7_AAA_11"/>
</dbReference>
<feature type="domain" description="DNA2/NAM7 helicase-like C-terminal" evidence="2">
    <location>
        <begin position="881"/>
        <end position="1082"/>
    </location>
</feature>
<gene>
    <name evidence="3" type="ORF">FOY91_00030</name>
</gene>
<protein>
    <submittedName>
        <fullName evidence="3">Helicase</fullName>
    </submittedName>
</protein>
<dbReference type="InterPro" id="IPR045055">
    <property type="entry name" value="DNA2/NAM7-like"/>
</dbReference>